<dbReference type="EC" id="2.7.11.1" evidence="2"/>
<evidence type="ECO:0000259" key="7">
    <source>
        <dbReference type="PROSITE" id="PS50219"/>
    </source>
</evidence>
<evidence type="ECO:0000256" key="5">
    <source>
        <dbReference type="ARBA" id="ARBA00022777"/>
    </source>
</evidence>
<reference evidence="8" key="1">
    <citation type="submission" date="2025-08" db="UniProtKB">
        <authorList>
            <consortium name="Ensembl"/>
        </authorList>
    </citation>
    <scope>IDENTIFICATION</scope>
</reference>
<dbReference type="Ensembl" id="ENSNMLT00000020873.1">
    <property type="protein sequence ID" value="ENSNMLP00000018554.1"/>
    <property type="gene ID" value="ENSNMLG00000010601.1"/>
</dbReference>
<evidence type="ECO:0000256" key="4">
    <source>
        <dbReference type="ARBA" id="ARBA00022679"/>
    </source>
</evidence>
<keyword evidence="5" id="KW-0418">Kinase</keyword>
<feature type="domain" description="CNH" evidence="7">
    <location>
        <begin position="210"/>
        <end position="497"/>
    </location>
</feature>
<name>A0A8C6WMN8_9GOBI</name>
<accession>A0A8C6WMN8</accession>
<evidence type="ECO:0000313" key="8">
    <source>
        <dbReference type="Ensembl" id="ENSNMLP00000018554.1"/>
    </source>
</evidence>
<dbReference type="PANTHER" id="PTHR47096">
    <property type="entry name" value="MISSHAPEN LIKE KINASE 1"/>
    <property type="match status" value="1"/>
</dbReference>
<dbReference type="InterPro" id="IPR001180">
    <property type="entry name" value="CNH_dom"/>
</dbReference>
<dbReference type="InterPro" id="IPR051700">
    <property type="entry name" value="STE20_Ser-Thr_kinase"/>
</dbReference>
<dbReference type="Proteomes" id="UP000694523">
    <property type="component" value="Unplaced"/>
</dbReference>
<evidence type="ECO:0000256" key="3">
    <source>
        <dbReference type="ARBA" id="ARBA00022527"/>
    </source>
</evidence>
<dbReference type="Pfam" id="PF00780">
    <property type="entry name" value="CNH"/>
    <property type="match status" value="1"/>
</dbReference>
<comment type="similarity">
    <text evidence="1">Belongs to the protein kinase superfamily. STE Ser/Thr protein kinase family. STE20 subfamily.</text>
</comment>
<dbReference type="GO" id="GO:0004674">
    <property type="term" value="F:protein serine/threonine kinase activity"/>
    <property type="evidence" value="ECO:0007669"/>
    <property type="project" value="UniProtKB-KW"/>
</dbReference>
<evidence type="ECO:0000256" key="2">
    <source>
        <dbReference type="ARBA" id="ARBA00012513"/>
    </source>
</evidence>
<evidence type="ECO:0000313" key="9">
    <source>
        <dbReference type="Proteomes" id="UP000694523"/>
    </source>
</evidence>
<dbReference type="GO" id="GO:0005829">
    <property type="term" value="C:cytosol"/>
    <property type="evidence" value="ECO:0007669"/>
    <property type="project" value="TreeGrafter"/>
</dbReference>
<reference evidence="8" key="2">
    <citation type="submission" date="2025-09" db="UniProtKB">
        <authorList>
            <consortium name="Ensembl"/>
        </authorList>
    </citation>
    <scope>IDENTIFICATION</scope>
</reference>
<feature type="compositionally biased region" description="Basic and acidic residues" evidence="6">
    <location>
        <begin position="11"/>
        <end position="20"/>
    </location>
</feature>
<protein>
    <recommendedName>
        <fullName evidence="2">non-specific serine/threonine protein kinase</fullName>
        <ecNumber evidence="2">2.7.11.1</ecNumber>
    </recommendedName>
</protein>
<evidence type="ECO:0000256" key="1">
    <source>
        <dbReference type="ARBA" id="ARBA00008874"/>
    </source>
</evidence>
<feature type="region of interest" description="Disordered" evidence="6">
    <location>
        <begin position="11"/>
        <end position="48"/>
    </location>
</feature>
<dbReference type="AlphaFoldDB" id="A0A8C6WMN8"/>
<evidence type="ECO:0000256" key="6">
    <source>
        <dbReference type="SAM" id="MobiDB-lite"/>
    </source>
</evidence>
<keyword evidence="4" id="KW-0808">Transferase</keyword>
<organism evidence="8 9">
    <name type="scientific">Neogobius melanostomus</name>
    <name type="common">round goby</name>
    <dbReference type="NCBI Taxonomy" id="47308"/>
    <lineage>
        <taxon>Eukaryota</taxon>
        <taxon>Metazoa</taxon>
        <taxon>Chordata</taxon>
        <taxon>Craniata</taxon>
        <taxon>Vertebrata</taxon>
        <taxon>Euteleostomi</taxon>
        <taxon>Actinopterygii</taxon>
        <taxon>Neopterygii</taxon>
        <taxon>Teleostei</taxon>
        <taxon>Neoteleostei</taxon>
        <taxon>Acanthomorphata</taxon>
        <taxon>Gobiaria</taxon>
        <taxon>Gobiiformes</taxon>
        <taxon>Gobioidei</taxon>
        <taxon>Gobiidae</taxon>
        <taxon>Benthophilinae</taxon>
        <taxon>Neogobiini</taxon>
        <taxon>Neogobius</taxon>
    </lineage>
</organism>
<proteinExistence type="inferred from homology"/>
<dbReference type="PROSITE" id="PS50219">
    <property type="entry name" value="CNH"/>
    <property type="match status" value="1"/>
</dbReference>
<feature type="region of interest" description="Disordered" evidence="6">
    <location>
        <begin position="98"/>
        <end position="156"/>
    </location>
</feature>
<keyword evidence="3" id="KW-0723">Serine/threonine-protein kinase</keyword>
<feature type="compositionally biased region" description="Low complexity" evidence="6">
    <location>
        <begin position="123"/>
        <end position="138"/>
    </location>
</feature>
<dbReference type="PANTHER" id="PTHR47096:SF1">
    <property type="entry name" value="MISSHAPEN LIKE KINASE 1"/>
    <property type="match status" value="1"/>
</dbReference>
<dbReference type="SMART" id="SM00036">
    <property type="entry name" value="CNH"/>
    <property type="match status" value="1"/>
</dbReference>
<keyword evidence="9" id="KW-1185">Reference proteome</keyword>
<sequence>QDLTALAKELRELRQGEETSRPPVKVTDYSSSSEESHSSEDEEGEGEDRLTSCYTAVRYNTNPLIYFNDAHGDLFGNSSQDSTLMMREVRTCLRRSSAASSNGFPGNSALPDLVQPGPSPLASPGDYGTSSSGGSKSSFTPFVDPRVYGTSPTEEDERNAAAYADELLKQELEQARLNEARKISVVNVNPTNIRPHSDTPEIRKYKKRFNSEILCAALWGVNLLVGTENGLMLLDRSGQGKVYNLINRRRFQQMDVLEGLNVLVTISGKKNKLRVYYLSWLRNRILHNDPEVEKKQGWITVGELEGCIHYKVVKYERIKFLVIALKNAVEIYAWAPKPYHKFMAFKSFTELQHRPQLVDLTVEEGQRLKVIYGSSVGFHVIDVDSGNPYDIYIPSHIQGQVTPHAIVILPKTDGMEMLLCYEDEGVYVNTYGRITKDVVLQWGEMPTSVAYIHSNQIMGWGEKAIEIRSVETGHLDGVFMHKRAQRLKFLSERNDKVFFASVRSGGSSQVFFMTLNRSSMMNW</sequence>